<evidence type="ECO:0000256" key="1">
    <source>
        <dbReference type="SAM" id="Phobius"/>
    </source>
</evidence>
<evidence type="ECO:0000313" key="2">
    <source>
        <dbReference type="EMBL" id="ESP88766.1"/>
    </source>
</evidence>
<dbReference type="AlphaFoldDB" id="V4GUE9"/>
<sequence>MSEPTPRGRWLAVVVVAGVVVVASLVPRPAGGVAVTVGPVGADKLLHAAGYATVAFLLARAFRVRERRPVRVPFALGVAAAAAVALGGGVELLQSAVPGRTASVADAGANLVGAVGGAAAWRAWRRSVSAGDGGHATRSNDRQ</sequence>
<keyword evidence="3" id="KW-1185">Reference proteome</keyword>
<dbReference type="PANTHER" id="PTHR28008">
    <property type="entry name" value="DOMAIN PROTEIN, PUTATIVE (AFU_ORTHOLOGUE AFUA_3G10980)-RELATED"/>
    <property type="match status" value="1"/>
</dbReference>
<accession>V4GUE9</accession>
<protein>
    <submittedName>
        <fullName evidence="2">VanZ like family protein</fullName>
    </submittedName>
</protein>
<proteinExistence type="predicted"/>
<dbReference type="eggNOG" id="arCOG03232">
    <property type="taxonomic scope" value="Archaea"/>
</dbReference>
<dbReference type="EMBL" id="ASGZ01000024">
    <property type="protein sequence ID" value="ESP88766.1"/>
    <property type="molecule type" value="Genomic_DNA"/>
</dbReference>
<feature type="transmembrane region" description="Helical" evidence="1">
    <location>
        <begin position="74"/>
        <end position="93"/>
    </location>
</feature>
<reference evidence="2 3" key="1">
    <citation type="journal article" date="2013" name="Genome Announc.">
        <title>Draft Genome Sequence of 'Candidatus Halobonum tyrrellensis' Strain G22, Isolated from the Hypersaline Waters of Lake Tyrrell, Australia.</title>
        <authorList>
            <person name="Ugalde J.A."/>
            <person name="Narasingarao P."/>
            <person name="Kuo S."/>
            <person name="Podell S."/>
            <person name="Allen E.E."/>
        </authorList>
    </citation>
    <scope>NUCLEOTIDE SEQUENCE [LARGE SCALE GENOMIC DNA]</scope>
    <source>
        <strain evidence="2 3">G22</strain>
    </source>
</reference>
<feature type="transmembrane region" description="Helical" evidence="1">
    <location>
        <begin position="44"/>
        <end position="62"/>
    </location>
</feature>
<keyword evidence="1" id="KW-0812">Transmembrane</keyword>
<keyword evidence="1" id="KW-0472">Membrane</keyword>
<gene>
    <name evidence="2" type="ORF">K933_07216</name>
</gene>
<evidence type="ECO:0000313" key="3">
    <source>
        <dbReference type="Proteomes" id="UP000017840"/>
    </source>
</evidence>
<organism evidence="2 3">
    <name type="scientific">Candidatus Halobonum tyrrellensis G22</name>
    <dbReference type="NCBI Taxonomy" id="1324957"/>
    <lineage>
        <taxon>Archaea</taxon>
        <taxon>Methanobacteriati</taxon>
        <taxon>Methanobacteriota</taxon>
        <taxon>Stenosarchaea group</taxon>
        <taxon>Halobacteria</taxon>
        <taxon>Halobacteriales</taxon>
        <taxon>Haloferacaceae</taxon>
        <taxon>Candidatus Halobonum</taxon>
    </lineage>
</organism>
<dbReference type="RefSeq" id="WP_023394029.1">
    <property type="nucleotide sequence ID" value="NZ_ASGZ01000024.1"/>
</dbReference>
<dbReference type="NCBIfam" id="NF037970">
    <property type="entry name" value="vanZ_1"/>
    <property type="match status" value="1"/>
</dbReference>
<comment type="caution">
    <text evidence="2">The sequence shown here is derived from an EMBL/GenBank/DDBJ whole genome shotgun (WGS) entry which is preliminary data.</text>
</comment>
<name>V4GUE9_9EURY</name>
<dbReference type="Proteomes" id="UP000017840">
    <property type="component" value="Unassembled WGS sequence"/>
</dbReference>
<keyword evidence="1" id="KW-1133">Transmembrane helix</keyword>
<dbReference type="PANTHER" id="PTHR28008:SF1">
    <property type="entry name" value="DOMAIN PROTEIN, PUTATIVE (AFU_ORTHOLOGUE AFUA_3G10980)-RELATED"/>
    <property type="match status" value="1"/>
</dbReference>